<feature type="transmembrane region" description="Helical" evidence="9">
    <location>
        <begin position="72"/>
        <end position="89"/>
    </location>
</feature>
<feature type="transmembrane region" description="Helical" evidence="9">
    <location>
        <begin position="348"/>
        <end position="368"/>
    </location>
</feature>
<evidence type="ECO:0000256" key="5">
    <source>
        <dbReference type="ARBA" id="ARBA00022597"/>
    </source>
</evidence>
<feature type="transmembrane region" description="Helical" evidence="9">
    <location>
        <begin position="405"/>
        <end position="425"/>
    </location>
</feature>
<comment type="subcellular location">
    <subcellularLocation>
        <location evidence="1 9">Cell membrane</location>
        <topology evidence="1 9">Multi-pass membrane protein</topology>
    </subcellularLocation>
</comment>
<evidence type="ECO:0000256" key="7">
    <source>
        <dbReference type="ARBA" id="ARBA00022989"/>
    </source>
</evidence>
<feature type="transmembrane region" description="Helical" evidence="9">
    <location>
        <begin position="515"/>
        <end position="537"/>
    </location>
</feature>
<keyword evidence="6 9" id="KW-0812">Transmembrane</keyword>
<dbReference type="RefSeq" id="WP_191782057.1">
    <property type="nucleotide sequence ID" value="NZ_JACSQV010000005.1"/>
</dbReference>
<dbReference type="PANTHER" id="PTHR47314:SF1">
    <property type="entry name" value="MALTOSE_MALTODEXTRIN TRANSPORT SYSTEM PERMEASE PROTEIN MALF"/>
    <property type="match status" value="1"/>
</dbReference>
<evidence type="ECO:0000256" key="2">
    <source>
        <dbReference type="ARBA" id="ARBA00009047"/>
    </source>
</evidence>
<evidence type="ECO:0000256" key="4">
    <source>
        <dbReference type="ARBA" id="ARBA00022475"/>
    </source>
</evidence>
<reference evidence="13 14" key="1">
    <citation type="submission" date="2020-08" db="EMBL/GenBank/DDBJ databases">
        <title>A Genomic Blueprint of the Chicken Gut Microbiome.</title>
        <authorList>
            <person name="Gilroy R."/>
            <person name="Ravi A."/>
            <person name="Getino M."/>
            <person name="Pursley I."/>
            <person name="Horton D.L."/>
            <person name="Alikhan N.-F."/>
            <person name="Baker D."/>
            <person name="Gharbi K."/>
            <person name="Hall N."/>
            <person name="Watson M."/>
            <person name="Adriaenssens E.M."/>
            <person name="Foster-Nyarko E."/>
            <person name="Jarju S."/>
            <person name="Secka A."/>
            <person name="Antonio M."/>
            <person name="Oren A."/>
            <person name="Chaudhuri R."/>
            <person name="La Ragione R.M."/>
            <person name="Hildebrand F."/>
            <person name="Pallen M.J."/>
        </authorList>
    </citation>
    <scope>NUCLEOTIDE SEQUENCE [LARGE SCALE GENOMIC DNA]</scope>
    <source>
        <strain evidence="13 14">Sa3CUA2</strain>
    </source>
</reference>
<evidence type="ECO:0000313" key="14">
    <source>
        <dbReference type="Proteomes" id="UP000604241"/>
    </source>
</evidence>
<dbReference type="PANTHER" id="PTHR47314">
    <property type="entry name" value="MALTOSE/MALTODEXTRIN TRANSPORT SYSTEM PERMEASE PROTEIN MALF"/>
    <property type="match status" value="1"/>
</dbReference>
<feature type="transmembrane region" description="Helical" evidence="9">
    <location>
        <begin position="44"/>
        <end position="66"/>
    </location>
</feature>
<evidence type="ECO:0000256" key="1">
    <source>
        <dbReference type="ARBA" id="ARBA00004651"/>
    </source>
</evidence>
<evidence type="ECO:0000256" key="9">
    <source>
        <dbReference type="RuleBase" id="RU363032"/>
    </source>
</evidence>
<evidence type="ECO:0000313" key="13">
    <source>
        <dbReference type="EMBL" id="MBD7918171.1"/>
    </source>
</evidence>
<dbReference type="PROSITE" id="PS50928">
    <property type="entry name" value="ABC_TM1"/>
    <property type="match status" value="1"/>
</dbReference>
<keyword evidence="4 10" id="KW-1003">Cell membrane</keyword>
<dbReference type="EMBL" id="JACSQV010000005">
    <property type="protein sequence ID" value="MBD7918171.1"/>
    <property type="molecule type" value="Genomic_DNA"/>
</dbReference>
<dbReference type="Gene3D" id="1.20.58.370">
    <property type="entry name" value="MalF N-terminal region-like"/>
    <property type="match status" value="1"/>
</dbReference>
<name>A0ABR8QCL5_9CELL</name>
<evidence type="ECO:0000259" key="12">
    <source>
        <dbReference type="PROSITE" id="PS50928"/>
    </source>
</evidence>
<keyword evidence="5 10" id="KW-0762">Sugar transport</keyword>
<dbReference type="Proteomes" id="UP000604241">
    <property type="component" value="Unassembled WGS sequence"/>
</dbReference>
<dbReference type="Pfam" id="PF00528">
    <property type="entry name" value="BPD_transp_1"/>
    <property type="match status" value="1"/>
</dbReference>
<feature type="transmembrane region" description="Helical" evidence="9">
    <location>
        <begin position="446"/>
        <end position="466"/>
    </location>
</feature>
<comment type="caution">
    <text evidence="13">The sequence shown here is derived from an EMBL/GenBank/DDBJ whole genome shotgun (WGS) entry which is preliminary data.</text>
</comment>
<dbReference type="Gene3D" id="3.10.650.10">
    <property type="entry name" value="MalF N-terminal region-like"/>
    <property type="match status" value="1"/>
</dbReference>
<organism evidence="13 14">
    <name type="scientific">Cellulomonas avistercoris</name>
    <dbReference type="NCBI Taxonomy" id="2762242"/>
    <lineage>
        <taxon>Bacteria</taxon>
        <taxon>Bacillati</taxon>
        <taxon>Actinomycetota</taxon>
        <taxon>Actinomycetes</taxon>
        <taxon>Micrococcales</taxon>
        <taxon>Cellulomonadaceae</taxon>
        <taxon>Cellulomonas</taxon>
    </lineage>
</organism>
<evidence type="ECO:0000256" key="8">
    <source>
        <dbReference type="ARBA" id="ARBA00023136"/>
    </source>
</evidence>
<keyword evidence="14" id="KW-1185">Reference proteome</keyword>
<feature type="compositionally biased region" description="Low complexity" evidence="11">
    <location>
        <begin position="1"/>
        <end position="16"/>
    </location>
</feature>
<feature type="region of interest" description="Disordered" evidence="11">
    <location>
        <begin position="1"/>
        <end position="40"/>
    </location>
</feature>
<keyword evidence="3 9" id="KW-0813">Transport</keyword>
<dbReference type="Gene3D" id="1.10.3720.10">
    <property type="entry name" value="MetI-like"/>
    <property type="match status" value="1"/>
</dbReference>
<dbReference type="Gene3D" id="2.40.430.10">
    <property type="entry name" value="D-maltodextrin-binding protein, MBP"/>
    <property type="match status" value="1"/>
</dbReference>
<proteinExistence type="inferred from homology"/>
<dbReference type="SUPFAM" id="SSF160964">
    <property type="entry name" value="MalF N-terminal region-like"/>
    <property type="match status" value="1"/>
</dbReference>
<evidence type="ECO:0000256" key="3">
    <source>
        <dbReference type="ARBA" id="ARBA00022448"/>
    </source>
</evidence>
<evidence type="ECO:0000256" key="10">
    <source>
        <dbReference type="RuleBase" id="RU367050"/>
    </source>
</evidence>
<dbReference type="InterPro" id="IPR047103">
    <property type="entry name" value="MalF_P2_sf"/>
</dbReference>
<comment type="function">
    <text evidence="10">Part of the ABC transporter complex MalEFGK involved in maltose/maltodextrin import. Probably responsible for the translocation of the substrate across the membrane.</text>
</comment>
<dbReference type="CDD" id="cd06261">
    <property type="entry name" value="TM_PBP2"/>
    <property type="match status" value="1"/>
</dbReference>
<feature type="domain" description="ABC transmembrane type-1" evidence="12">
    <location>
        <begin position="313"/>
        <end position="536"/>
    </location>
</feature>
<comment type="similarity">
    <text evidence="2 10">Belongs to the binding-protein-dependent transport system permease family. MalFG subfamily.</text>
</comment>
<feature type="transmembrane region" description="Helical" evidence="9">
    <location>
        <begin position="98"/>
        <end position="122"/>
    </location>
</feature>
<sequence length="547" mass="59267">MPSQPTLTGDATDPTGTTGGTSGPRGLSARDRDRPARGPVRPGTLVKIALMAVVNALGVFGVLAAWREGHMGILASMVALVVVADWVYFSKRTLPLKYILPGLAFLLVYQVYVVGYTGWVAFTNYGDGHNSTKEQAVEALLLQNERRVEGSPTYPLTVVDRGGALGFAIVEDGEAMVGTADDPLSEVPDATVDDDRVTEVPGATVLSRQDILRRQSEVTSLRVPVSDDPNDGWVRTQDARTGFLATPTLQWDPEADTMTDVTTGTVYEATSDGSFRSDDGQRLNVGWRVMVGLDNFRTAFGDERYAQPFVKILVWTFAFAILSVVSTFLLGLFLAITFNDTRVRGRKIYRTLLIFPYAIPGFLAALLWSGMLNRSYGFINQVLLGGAAVPWLTDPWLAKLSVLGVNLWLGFPYMFLICTGALQSLPGDVLEAAKVDGASAWRTWRSVTLPLLLVATSPLLISSFAFNFNNFTLIYMLTGGGPRFADASVPLGHTDILISMVYSVSGLDGTAAKNYGLASALSIVIFLIVATISAITFKRTKQFEEIS</sequence>
<dbReference type="InterPro" id="IPR035277">
    <property type="entry name" value="MalF_N"/>
</dbReference>
<dbReference type="SUPFAM" id="SSF161098">
    <property type="entry name" value="MetI-like"/>
    <property type="match status" value="1"/>
</dbReference>
<keyword evidence="8 9" id="KW-0472">Membrane</keyword>
<dbReference type="InterPro" id="IPR032550">
    <property type="entry name" value="TM_PBP2_N"/>
</dbReference>
<accession>A0ABR8QCL5</accession>
<keyword evidence="7 9" id="KW-1133">Transmembrane helix</keyword>
<evidence type="ECO:0000256" key="11">
    <source>
        <dbReference type="SAM" id="MobiDB-lite"/>
    </source>
</evidence>
<feature type="transmembrane region" description="Helical" evidence="9">
    <location>
        <begin position="312"/>
        <end position="336"/>
    </location>
</feature>
<dbReference type="Pfam" id="PF16296">
    <property type="entry name" value="TM_PBP2_N"/>
    <property type="match status" value="1"/>
</dbReference>
<protein>
    <recommendedName>
        <fullName evidence="10">Maltose/maltodextrin transport system permease protein</fullName>
    </recommendedName>
</protein>
<dbReference type="InterPro" id="IPR000515">
    <property type="entry name" value="MetI-like"/>
</dbReference>
<dbReference type="InterPro" id="IPR035906">
    <property type="entry name" value="MetI-like_sf"/>
</dbReference>
<gene>
    <name evidence="13" type="ORF">H9657_07745</name>
</gene>
<evidence type="ECO:0000256" key="6">
    <source>
        <dbReference type="ARBA" id="ARBA00022692"/>
    </source>
</evidence>